<dbReference type="GO" id="GO:0005852">
    <property type="term" value="C:eukaryotic translation initiation factor 3 complex"/>
    <property type="evidence" value="ECO:0007669"/>
    <property type="project" value="UniProtKB-UniRule"/>
</dbReference>
<dbReference type="STRING" id="329046.A0A1Y2C6H8"/>
<dbReference type="InterPro" id="IPR033464">
    <property type="entry name" value="CSN8_PSD8_EIF3K"/>
</dbReference>
<dbReference type="PANTHER" id="PTHR13022">
    <property type="entry name" value="EUKARYOTIC TRANSLATION INITIATION FACTOR 3 SUBUNIT 11"/>
    <property type="match status" value="1"/>
</dbReference>
<comment type="subunit">
    <text evidence="4">Component of the eukaryotic translation initiation factor 3 (eIF-3) complex.</text>
</comment>
<dbReference type="GO" id="GO:0016282">
    <property type="term" value="C:eukaryotic 43S preinitiation complex"/>
    <property type="evidence" value="ECO:0007669"/>
    <property type="project" value="UniProtKB-UniRule"/>
</dbReference>
<dbReference type="InterPro" id="IPR016024">
    <property type="entry name" value="ARM-type_fold"/>
</dbReference>
<dbReference type="EMBL" id="MCGO01000028">
    <property type="protein sequence ID" value="ORY42536.1"/>
    <property type="molecule type" value="Genomic_DNA"/>
</dbReference>
<evidence type="ECO:0000256" key="2">
    <source>
        <dbReference type="ARBA" id="ARBA00022540"/>
    </source>
</evidence>
<dbReference type="Gene3D" id="1.10.10.10">
    <property type="entry name" value="Winged helix-like DNA-binding domain superfamily/Winged helix DNA-binding domain"/>
    <property type="match status" value="1"/>
</dbReference>
<dbReference type="Gene3D" id="1.25.40.250">
    <property type="entry name" value="ARM repeat, domain 1"/>
    <property type="match status" value="1"/>
</dbReference>
<dbReference type="Proteomes" id="UP000193642">
    <property type="component" value="Unassembled WGS sequence"/>
</dbReference>
<proteinExistence type="inferred from homology"/>
<evidence type="ECO:0000313" key="7">
    <source>
        <dbReference type="Proteomes" id="UP000193642"/>
    </source>
</evidence>
<dbReference type="SUPFAM" id="SSF48371">
    <property type="entry name" value="ARM repeat"/>
    <property type="match status" value="1"/>
</dbReference>
<dbReference type="InterPro" id="IPR036388">
    <property type="entry name" value="WH-like_DNA-bd_sf"/>
</dbReference>
<dbReference type="Pfam" id="PF10075">
    <property type="entry name" value="CSN8_PSD8_EIF3K"/>
    <property type="match status" value="1"/>
</dbReference>
<comment type="similarity">
    <text evidence="4">Belongs to the eIF-3 subunit K family.</text>
</comment>
<dbReference type="InterPro" id="IPR009374">
    <property type="entry name" value="eIF3k"/>
</dbReference>
<evidence type="ECO:0000256" key="3">
    <source>
        <dbReference type="ARBA" id="ARBA00022917"/>
    </source>
</evidence>
<feature type="domain" description="PCI" evidence="5">
    <location>
        <begin position="38"/>
        <end position="218"/>
    </location>
</feature>
<keyword evidence="3 4" id="KW-0648">Protein biosynthesis</keyword>
<keyword evidence="2 4" id="KW-0396">Initiation factor</keyword>
<name>A0A1Y2C6H8_9FUNG</name>
<protein>
    <recommendedName>
        <fullName evidence="4">Eukaryotic translation initiation factor 3 subunit K</fullName>
        <shortName evidence="4">eIF3k</shortName>
    </recommendedName>
    <alternativeName>
        <fullName evidence="4">eIF-3 p25</fullName>
    </alternativeName>
</protein>
<dbReference type="InterPro" id="IPR036390">
    <property type="entry name" value="WH_DNA-bd_sf"/>
</dbReference>
<accession>A0A1Y2C6H8</accession>
<evidence type="ECO:0000259" key="5">
    <source>
        <dbReference type="PROSITE" id="PS50250"/>
    </source>
</evidence>
<reference evidence="6 7" key="1">
    <citation type="submission" date="2016-07" db="EMBL/GenBank/DDBJ databases">
        <title>Pervasive Adenine N6-methylation of Active Genes in Fungi.</title>
        <authorList>
            <consortium name="DOE Joint Genome Institute"/>
            <person name="Mondo S.J."/>
            <person name="Dannebaum R.O."/>
            <person name="Kuo R.C."/>
            <person name="Labutti K."/>
            <person name="Haridas S."/>
            <person name="Kuo A."/>
            <person name="Salamov A."/>
            <person name="Ahrendt S.R."/>
            <person name="Lipzen A."/>
            <person name="Sullivan W."/>
            <person name="Andreopoulos W.B."/>
            <person name="Clum A."/>
            <person name="Lindquist E."/>
            <person name="Daum C."/>
            <person name="Ramamoorthy G.K."/>
            <person name="Gryganskyi A."/>
            <person name="Culley D."/>
            <person name="Magnuson J.K."/>
            <person name="James T.Y."/>
            <person name="O'Malley M.A."/>
            <person name="Stajich J.E."/>
            <person name="Spatafora J.W."/>
            <person name="Visel A."/>
            <person name="Grigoriev I.V."/>
        </authorList>
    </citation>
    <scope>NUCLEOTIDE SEQUENCE [LARGE SCALE GENOMIC DNA]</scope>
    <source>
        <strain evidence="6 7">JEL800</strain>
    </source>
</reference>
<dbReference type="GO" id="GO:0033290">
    <property type="term" value="C:eukaryotic 48S preinitiation complex"/>
    <property type="evidence" value="ECO:0007669"/>
    <property type="project" value="UniProtKB-UniRule"/>
</dbReference>
<evidence type="ECO:0000256" key="4">
    <source>
        <dbReference type="HAMAP-Rule" id="MF_03010"/>
    </source>
</evidence>
<keyword evidence="7" id="KW-1185">Reference proteome</keyword>
<dbReference type="InterPro" id="IPR016020">
    <property type="entry name" value="Transl_init_fac_sub12_N_euk"/>
</dbReference>
<dbReference type="GO" id="GO:0003723">
    <property type="term" value="F:RNA binding"/>
    <property type="evidence" value="ECO:0007669"/>
    <property type="project" value="UniProtKB-UniRule"/>
</dbReference>
<dbReference type="HAMAP" id="MF_03010">
    <property type="entry name" value="eIF3k"/>
    <property type="match status" value="1"/>
</dbReference>
<dbReference type="GO" id="GO:0006446">
    <property type="term" value="P:regulation of translational initiation"/>
    <property type="evidence" value="ECO:0007669"/>
    <property type="project" value="InterPro"/>
</dbReference>
<dbReference type="OrthoDB" id="337745at2759"/>
<comment type="function">
    <text evidence="4">Component of the eukaryotic translation initiation factor 3 (eIF-3) complex, which is involved in protein synthesis of a specialized repertoire of mRNAs and, together with other initiation factors, stimulates binding of mRNA and methionyl-tRNAi to the 40S ribosome. The eIF-3 complex specifically targets and initiates translation of a subset of mRNAs involved in cell proliferation.</text>
</comment>
<dbReference type="GO" id="GO:0001732">
    <property type="term" value="P:formation of cytoplasmic translation initiation complex"/>
    <property type="evidence" value="ECO:0007669"/>
    <property type="project" value="UniProtKB-UniRule"/>
</dbReference>
<comment type="subcellular location">
    <subcellularLocation>
        <location evidence="4">Cytoplasm</location>
    </subcellularLocation>
</comment>
<dbReference type="PROSITE" id="PS50250">
    <property type="entry name" value="PCI"/>
    <property type="match status" value="1"/>
</dbReference>
<evidence type="ECO:0000256" key="1">
    <source>
        <dbReference type="ARBA" id="ARBA00022490"/>
    </source>
</evidence>
<dbReference type="GO" id="GO:0003743">
    <property type="term" value="F:translation initiation factor activity"/>
    <property type="evidence" value="ECO:0007669"/>
    <property type="project" value="UniProtKB-UniRule"/>
</dbReference>
<dbReference type="GO" id="GO:0043022">
    <property type="term" value="F:ribosome binding"/>
    <property type="evidence" value="ECO:0007669"/>
    <property type="project" value="InterPro"/>
</dbReference>
<gene>
    <name evidence="6" type="ORF">BCR33DRAFT_718229</name>
</gene>
<dbReference type="InterPro" id="IPR000717">
    <property type="entry name" value="PCI_dom"/>
</dbReference>
<comment type="caution">
    <text evidence="6">The sequence shown here is derived from an EMBL/GenBank/DDBJ whole genome shotgun (WGS) entry which is preliminary data.</text>
</comment>
<dbReference type="PANTHER" id="PTHR13022:SF0">
    <property type="entry name" value="EUKARYOTIC TRANSLATION INITIATION FACTOR 3 SUBUNIT K"/>
    <property type="match status" value="1"/>
</dbReference>
<evidence type="ECO:0000313" key="6">
    <source>
        <dbReference type="EMBL" id="ORY42536.1"/>
    </source>
</evidence>
<sequence length="235" mass="26250">MTRPEEINAIVESVDRYNQANLPVLQQYVIDQMKSNNIDSQANLAILKLYQFNHSLSNIATICAILTLALAALPDPDFNLCLCLLSPEITANKHVAQIIELQQLLETCRFKDFWAQLESFKLPSYDAKDLKNGGPVKKVLDFFPQFDTRIRNFITSTLAITYQQISLAQFKDSVHLDKAALTQWIKDAGCTINADDASLVDFPLISENLPKPALVKENIAFAQLTKIIASSSFSA</sequence>
<organism evidence="6 7">
    <name type="scientific">Rhizoclosmatium globosum</name>
    <dbReference type="NCBI Taxonomy" id="329046"/>
    <lineage>
        <taxon>Eukaryota</taxon>
        <taxon>Fungi</taxon>
        <taxon>Fungi incertae sedis</taxon>
        <taxon>Chytridiomycota</taxon>
        <taxon>Chytridiomycota incertae sedis</taxon>
        <taxon>Chytridiomycetes</taxon>
        <taxon>Chytridiales</taxon>
        <taxon>Chytriomycetaceae</taxon>
        <taxon>Rhizoclosmatium</taxon>
    </lineage>
</organism>
<keyword evidence="1 4" id="KW-0963">Cytoplasm</keyword>
<dbReference type="AlphaFoldDB" id="A0A1Y2C6H8"/>
<dbReference type="SUPFAM" id="SSF46785">
    <property type="entry name" value="Winged helix' DNA-binding domain"/>
    <property type="match status" value="1"/>
</dbReference>